<proteinExistence type="inferred from homology"/>
<dbReference type="Proteomes" id="UP001165089">
    <property type="component" value="Unassembled WGS sequence"/>
</dbReference>
<dbReference type="HAMAP" id="MF_01185">
    <property type="entry name" value="FliW"/>
    <property type="match status" value="1"/>
</dbReference>
<protein>
    <recommendedName>
        <fullName evidence="4">Flagellar assembly factor FliW</fullName>
    </recommendedName>
</protein>
<keyword evidence="6" id="KW-1185">Reference proteome</keyword>
<keyword evidence="4" id="KW-0143">Chaperone</keyword>
<dbReference type="RefSeq" id="WP_285724256.1">
    <property type="nucleotide sequence ID" value="NZ_BSDD01000002.1"/>
</dbReference>
<reference evidence="5 6" key="1">
    <citation type="journal article" date="2023" name="Antonie Van Leeuwenhoek">
        <title>Mesoterricola silvestris gen. nov., sp. nov., Mesoterricola sediminis sp. nov., Geothrix oryzae sp. nov., Geothrix edaphica sp. nov., Geothrix rubra sp. nov., and Geothrix limicola sp. nov., six novel members of Acidobacteriota isolated from soils.</title>
        <authorList>
            <person name="Itoh H."/>
            <person name="Sugisawa Y."/>
            <person name="Mise K."/>
            <person name="Xu Z."/>
            <person name="Kuniyasu M."/>
            <person name="Ushijima N."/>
            <person name="Kawano K."/>
            <person name="Kobayashi E."/>
            <person name="Shiratori Y."/>
            <person name="Masuda Y."/>
            <person name="Senoo K."/>
        </authorList>
    </citation>
    <scope>NUCLEOTIDE SEQUENCE [LARGE SCALE GENOMIC DNA]</scope>
    <source>
        <strain evidence="5 6">Red803</strain>
    </source>
</reference>
<name>A0ABQ5Q664_9BACT</name>
<comment type="caution">
    <text evidence="5">The sequence shown here is derived from an EMBL/GenBank/DDBJ whole genome shotgun (WGS) entry which is preliminary data.</text>
</comment>
<dbReference type="PANTHER" id="PTHR39190">
    <property type="entry name" value="FLAGELLAR ASSEMBLY FACTOR FLIW"/>
    <property type="match status" value="1"/>
</dbReference>
<dbReference type="EMBL" id="BSDD01000002">
    <property type="protein sequence ID" value="GLH69994.1"/>
    <property type="molecule type" value="Genomic_DNA"/>
</dbReference>
<accession>A0ABQ5Q664</accession>
<evidence type="ECO:0000256" key="1">
    <source>
        <dbReference type="ARBA" id="ARBA00022490"/>
    </source>
</evidence>
<comment type="subcellular location">
    <subcellularLocation>
        <location evidence="4">Cytoplasm</location>
    </subcellularLocation>
</comment>
<dbReference type="SUPFAM" id="SSF141457">
    <property type="entry name" value="BH3618-like"/>
    <property type="match status" value="1"/>
</dbReference>
<evidence type="ECO:0000256" key="2">
    <source>
        <dbReference type="ARBA" id="ARBA00022795"/>
    </source>
</evidence>
<dbReference type="Pfam" id="PF02623">
    <property type="entry name" value="FliW"/>
    <property type="match status" value="1"/>
</dbReference>
<organism evidence="5 6">
    <name type="scientific">Geothrix rubra</name>
    <dbReference type="NCBI Taxonomy" id="2927977"/>
    <lineage>
        <taxon>Bacteria</taxon>
        <taxon>Pseudomonadati</taxon>
        <taxon>Acidobacteriota</taxon>
        <taxon>Holophagae</taxon>
        <taxon>Holophagales</taxon>
        <taxon>Holophagaceae</taxon>
        <taxon>Geothrix</taxon>
    </lineage>
</organism>
<dbReference type="PANTHER" id="PTHR39190:SF1">
    <property type="entry name" value="FLAGELLAR ASSEMBLY FACTOR FLIW"/>
    <property type="match status" value="1"/>
</dbReference>
<dbReference type="InterPro" id="IPR024046">
    <property type="entry name" value="Flagellar_assmbl_FliW_dom_sf"/>
</dbReference>
<comment type="function">
    <text evidence="4">Acts as an anti-CsrA protein, binds CsrA and prevents it from repressing translation of its target genes, one of which is flagellin. Binds to flagellin and participates in the assembly of the flagellum.</text>
</comment>
<comment type="similarity">
    <text evidence="4">Belongs to the FliW family.</text>
</comment>
<gene>
    <name evidence="4" type="primary">fliW</name>
    <name evidence="5" type="ORF">GETHPA_15270</name>
</gene>
<keyword evidence="2 4" id="KW-1005">Bacterial flagellum biogenesis</keyword>
<keyword evidence="3 4" id="KW-0810">Translation regulation</keyword>
<dbReference type="Gene3D" id="2.30.290.10">
    <property type="entry name" value="BH3618-like"/>
    <property type="match status" value="1"/>
</dbReference>
<keyword evidence="1 4" id="KW-0963">Cytoplasm</keyword>
<dbReference type="InterPro" id="IPR003775">
    <property type="entry name" value="Flagellar_assembly_factor_FliW"/>
</dbReference>
<sequence>MTQPATDDGILLTLPKGLLGFPHLTSYRLFEPSDGYPLKFLQAVDQPEVSFVCMDPVGLKPDYAVPLGDSEAEMLGLQTLSEALILTLVVIPEDPRRMTTNLAGPLVVNTRTRIGLQVALPSDRYPLKFPVFPQA</sequence>
<evidence type="ECO:0000313" key="6">
    <source>
        <dbReference type="Proteomes" id="UP001165089"/>
    </source>
</evidence>
<evidence type="ECO:0000313" key="5">
    <source>
        <dbReference type="EMBL" id="GLH69994.1"/>
    </source>
</evidence>
<evidence type="ECO:0000256" key="4">
    <source>
        <dbReference type="HAMAP-Rule" id="MF_01185"/>
    </source>
</evidence>
<comment type="subunit">
    <text evidence="4">Interacts with translational regulator CsrA and flagellin(s).</text>
</comment>
<evidence type="ECO:0000256" key="3">
    <source>
        <dbReference type="ARBA" id="ARBA00022845"/>
    </source>
</evidence>